<evidence type="ECO:0000256" key="5">
    <source>
        <dbReference type="ARBA" id="ARBA00049534"/>
    </source>
</evidence>
<dbReference type="SUPFAM" id="SSF56601">
    <property type="entry name" value="beta-lactamase/transpeptidase-like"/>
    <property type="match status" value="1"/>
</dbReference>
<dbReference type="Pfam" id="PF04960">
    <property type="entry name" value="Glutaminase"/>
    <property type="match status" value="1"/>
</dbReference>
<proteinExistence type="inferred from homology"/>
<comment type="subunit">
    <text evidence="2">Homotetramer.</text>
</comment>
<keyword evidence="7" id="KW-1185">Reference proteome</keyword>
<dbReference type="InterPro" id="IPR012338">
    <property type="entry name" value="Beta-lactam/transpept-like"/>
</dbReference>
<dbReference type="EC" id="3.5.1.2" evidence="3"/>
<evidence type="ECO:0000256" key="2">
    <source>
        <dbReference type="ARBA" id="ARBA00011881"/>
    </source>
</evidence>
<evidence type="ECO:0000313" key="6">
    <source>
        <dbReference type="EMBL" id="MBC3940095.1"/>
    </source>
</evidence>
<gene>
    <name evidence="6" type="ORF">H8S47_00170</name>
</gene>
<comment type="catalytic activity">
    <reaction evidence="5">
        <text>L-glutamine + H2O = L-glutamate + NH4(+)</text>
        <dbReference type="Rhea" id="RHEA:15889"/>
        <dbReference type="ChEBI" id="CHEBI:15377"/>
        <dbReference type="ChEBI" id="CHEBI:28938"/>
        <dbReference type="ChEBI" id="CHEBI:29985"/>
        <dbReference type="ChEBI" id="CHEBI:58359"/>
        <dbReference type="EC" id="3.5.1.2"/>
    </reaction>
</comment>
<dbReference type="RefSeq" id="WP_187501915.1">
    <property type="nucleotide sequence ID" value="NZ_CP162536.1"/>
</dbReference>
<comment type="caution">
    <text evidence="6">The sequence shown here is derived from an EMBL/GenBank/DDBJ whole genome shotgun (WGS) entry which is preliminary data.</text>
</comment>
<sequence length="83" mass="8834">MFHGMPHNPMITVGAIMCASLIAPDLSAADCFDTVLQAWAKLAGQASVGFDNAVLLSERNTADRNLALAYLMRKNGLSLTTPI</sequence>
<evidence type="ECO:0000256" key="3">
    <source>
        <dbReference type="ARBA" id="ARBA00012918"/>
    </source>
</evidence>
<dbReference type="EMBL" id="JACONT010000001">
    <property type="protein sequence ID" value="MBC3940095.1"/>
    <property type="molecule type" value="Genomic_DNA"/>
</dbReference>
<organism evidence="6 7">
    <name type="scientific">Sphingomonas albertensis</name>
    <dbReference type="NCBI Taxonomy" id="2762591"/>
    <lineage>
        <taxon>Bacteria</taxon>
        <taxon>Pseudomonadati</taxon>
        <taxon>Pseudomonadota</taxon>
        <taxon>Alphaproteobacteria</taxon>
        <taxon>Sphingomonadales</taxon>
        <taxon>Sphingomonadaceae</taxon>
        <taxon>Sphingomonas</taxon>
    </lineage>
</organism>
<dbReference type="Proteomes" id="UP000597613">
    <property type="component" value="Unassembled WGS sequence"/>
</dbReference>
<evidence type="ECO:0000313" key="7">
    <source>
        <dbReference type="Proteomes" id="UP000597613"/>
    </source>
</evidence>
<dbReference type="InterPro" id="IPR015868">
    <property type="entry name" value="Glutaminase"/>
</dbReference>
<accession>A0ABR7AI13</accession>
<evidence type="ECO:0000256" key="1">
    <source>
        <dbReference type="ARBA" id="ARBA00011076"/>
    </source>
</evidence>
<name>A0ABR7AI13_9SPHN</name>
<keyword evidence="4" id="KW-0378">Hydrolase</keyword>
<dbReference type="Gene3D" id="3.40.710.10">
    <property type="entry name" value="DD-peptidase/beta-lactamase superfamily"/>
    <property type="match status" value="1"/>
</dbReference>
<evidence type="ECO:0000256" key="4">
    <source>
        <dbReference type="ARBA" id="ARBA00022801"/>
    </source>
</evidence>
<reference evidence="6 7" key="1">
    <citation type="submission" date="2020-08" db="EMBL/GenBank/DDBJ databases">
        <title>Putative novel bacterial strains isolated from necrotic wheat leaf tissues caused by Xanthomonas translucens.</title>
        <authorList>
            <person name="Tambong J.T."/>
        </authorList>
    </citation>
    <scope>NUCLEOTIDE SEQUENCE [LARGE SCALE GENOMIC DNA]</scope>
    <source>
        <strain evidence="7">DOAB 1063</strain>
    </source>
</reference>
<protein>
    <recommendedName>
        <fullName evidence="3">glutaminase</fullName>
        <ecNumber evidence="3">3.5.1.2</ecNumber>
    </recommendedName>
</protein>
<comment type="similarity">
    <text evidence="1">Belongs to the glutaminase family.</text>
</comment>
<dbReference type="PANTHER" id="PTHR12544:SF29">
    <property type="entry name" value="GLUTAMINASE"/>
    <property type="match status" value="1"/>
</dbReference>
<dbReference type="PANTHER" id="PTHR12544">
    <property type="entry name" value="GLUTAMINASE"/>
    <property type="match status" value="1"/>
</dbReference>